<dbReference type="RefSeq" id="XP_028869353.1">
    <property type="nucleotide sequence ID" value="XM_029013520.1"/>
</dbReference>
<proteinExistence type="predicted"/>
<protein>
    <recommendedName>
        <fullName evidence="4">Extracellular matrix-binding ebh</fullName>
    </recommendedName>
</protein>
<sequence length="320" mass="35437">MYHFTTFTPFNPPLIHLQSNYNNHYNEVHYLTEDARGKALDDIESRRIQLGQLAGQLSGLIGGGEEVKDAIVKGLHSNVNQLIKRLQASCGGEGCCKVDEAIKKLNDANETLKNKLKDDQNASKNLVNILSECNLNGPNGPLKELKTSITQKIQELNQRIEELKKQDEQLKKENKSPQNASQIDKLSKDLQSHQASKKSLQTLKELCDFAGKINEKHFDDNNCKNLLENLCTGLEKFLGYDNGNYTGEGIVYSDLDRLCDGVMAFLHGVLSNIKPKLGLHKDEINNAITSLNLHKHSGKDGFNAAIVKVVEGEGGKLGFG</sequence>
<dbReference type="Proteomes" id="UP000236319">
    <property type="component" value="Unassembled WGS sequence"/>
</dbReference>
<dbReference type="Pfam" id="PF04733">
    <property type="entry name" value="Coatomer_E"/>
    <property type="match status" value="1"/>
</dbReference>
<accession>A0A2H6KJF7</accession>
<dbReference type="VEuPathDB" id="PiroplasmaDB:BOVATA_046030"/>
<gene>
    <name evidence="2" type="ORF">BOVATA_046030</name>
</gene>
<dbReference type="AlphaFoldDB" id="A0A2H6KJF7"/>
<comment type="caution">
    <text evidence="2">The sequence shown here is derived from an EMBL/GenBank/DDBJ whole genome shotgun (WGS) entry which is preliminary data.</text>
</comment>
<evidence type="ECO:0000313" key="3">
    <source>
        <dbReference type="Proteomes" id="UP000236319"/>
    </source>
</evidence>
<evidence type="ECO:0000313" key="2">
    <source>
        <dbReference type="EMBL" id="GBE63110.1"/>
    </source>
</evidence>
<dbReference type="EMBL" id="BDSA01000015">
    <property type="protein sequence ID" value="GBE63110.1"/>
    <property type="molecule type" value="Genomic_DNA"/>
</dbReference>
<reference evidence="2 3" key="1">
    <citation type="journal article" date="2017" name="BMC Genomics">
        <title>Whole-genome assembly of Babesia ovata and comparative genomics between closely related pathogens.</title>
        <authorList>
            <person name="Yamagishi J."/>
            <person name="Asada M."/>
            <person name="Hakimi H."/>
            <person name="Tanaka T.Q."/>
            <person name="Sugimoto C."/>
            <person name="Kawazu S."/>
        </authorList>
    </citation>
    <scope>NUCLEOTIDE SEQUENCE [LARGE SCALE GENOMIC DNA]</scope>
    <source>
        <strain evidence="2 3">Miyake</strain>
    </source>
</reference>
<dbReference type="GeneID" id="39876880"/>
<evidence type="ECO:0000256" key="1">
    <source>
        <dbReference type="SAM" id="MobiDB-lite"/>
    </source>
</evidence>
<evidence type="ECO:0008006" key="4">
    <source>
        <dbReference type="Google" id="ProtNLM"/>
    </source>
</evidence>
<organism evidence="2 3">
    <name type="scientific">Babesia ovata</name>
    <dbReference type="NCBI Taxonomy" id="189622"/>
    <lineage>
        <taxon>Eukaryota</taxon>
        <taxon>Sar</taxon>
        <taxon>Alveolata</taxon>
        <taxon>Apicomplexa</taxon>
        <taxon>Aconoidasida</taxon>
        <taxon>Piroplasmida</taxon>
        <taxon>Babesiidae</taxon>
        <taxon>Babesia</taxon>
    </lineage>
</organism>
<name>A0A2H6KJF7_9APIC</name>
<keyword evidence="3" id="KW-1185">Reference proteome</keyword>
<feature type="region of interest" description="Disordered" evidence="1">
    <location>
        <begin position="167"/>
        <end position="188"/>
    </location>
</feature>